<dbReference type="AlphaFoldDB" id="A0A1H4CPP5"/>
<evidence type="ECO:0000313" key="8">
    <source>
        <dbReference type="EMBL" id="SEA62313.1"/>
    </source>
</evidence>
<gene>
    <name evidence="8" type="ORF">SAMN05421540_108100</name>
</gene>
<dbReference type="PANTHER" id="PTHR12213:SF0">
    <property type="entry name" value="CORRINOID ADENOSYLTRANSFERASE MMAB"/>
    <property type="match status" value="1"/>
</dbReference>
<dbReference type="InterPro" id="IPR029499">
    <property type="entry name" value="PduO-typ"/>
</dbReference>
<comment type="subunit">
    <text evidence="2">Homotrimer.</text>
</comment>
<sequence>MKIYTKTGDKGTTALFGGSRVPKHHIRIESYGTVDELNANLGMLRDCEVNAQIKKDIELIQDKLFTLGAILATDPKKAKLKSGKDRLNIPRITAKDIEYLEKRIDEMNETLPPMTHFVLPGGHKAVSQSHIARCVCRRAERNAAALHEIEAFDEEVLQYLNRLSDYIFVVSRKTADDLNVKETQWIPEKLDS</sequence>
<dbReference type="InterPro" id="IPR036451">
    <property type="entry name" value="CblAdoTrfase-like_sf"/>
</dbReference>
<keyword evidence="3 6" id="KW-0808">Transferase</keyword>
<comment type="catalytic activity">
    <reaction evidence="6">
        <text>2 cob(II)alamin + reduced [electron-transfer flavoprotein] + 2 ATP = 2 adenosylcob(III)alamin + 2 triphosphate + oxidized [electron-transfer flavoprotein] + 3 H(+)</text>
        <dbReference type="Rhea" id="RHEA:28671"/>
        <dbReference type="Rhea" id="RHEA-COMP:10685"/>
        <dbReference type="Rhea" id="RHEA-COMP:10686"/>
        <dbReference type="ChEBI" id="CHEBI:15378"/>
        <dbReference type="ChEBI" id="CHEBI:16304"/>
        <dbReference type="ChEBI" id="CHEBI:18036"/>
        <dbReference type="ChEBI" id="CHEBI:18408"/>
        <dbReference type="ChEBI" id="CHEBI:30616"/>
        <dbReference type="ChEBI" id="CHEBI:57692"/>
        <dbReference type="ChEBI" id="CHEBI:58307"/>
        <dbReference type="EC" id="2.5.1.17"/>
    </reaction>
</comment>
<keyword evidence="9" id="KW-1185">Reference proteome</keyword>
<reference evidence="8 9" key="1">
    <citation type="submission" date="2016-10" db="EMBL/GenBank/DDBJ databases">
        <authorList>
            <person name="de Groot N.N."/>
        </authorList>
    </citation>
    <scope>NUCLEOTIDE SEQUENCE [LARGE SCALE GENOMIC DNA]</scope>
    <source>
        <strain evidence="8 9">DSM 23581</strain>
    </source>
</reference>
<evidence type="ECO:0000256" key="4">
    <source>
        <dbReference type="ARBA" id="ARBA00022741"/>
    </source>
</evidence>
<dbReference type="GO" id="GO:0009236">
    <property type="term" value="P:cobalamin biosynthetic process"/>
    <property type="evidence" value="ECO:0007669"/>
    <property type="project" value="UniProtKB-UniRule"/>
</dbReference>
<keyword evidence="6" id="KW-0169">Cobalamin biosynthesis</keyword>
<dbReference type="SUPFAM" id="SSF89028">
    <property type="entry name" value="Cobalamin adenosyltransferase-like"/>
    <property type="match status" value="1"/>
</dbReference>
<keyword evidence="4 6" id="KW-0547">Nucleotide-binding</keyword>
<keyword evidence="5 6" id="KW-0067">ATP-binding</keyword>
<dbReference type="EC" id="2.5.1.17" evidence="6"/>
<evidence type="ECO:0000256" key="3">
    <source>
        <dbReference type="ARBA" id="ARBA00022679"/>
    </source>
</evidence>
<evidence type="ECO:0000259" key="7">
    <source>
        <dbReference type="Pfam" id="PF01923"/>
    </source>
</evidence>
<dbReference type="NCBIfam" id="TIGR00636">
    <property type="entry name" value="PduO_Nterm"/>
    <property type="match status" value="1"/>
</dbReference>
<evidence type="ECO:0000256" key="2">
    <source>
        <dbReference type="ARBA" id="ARBA00011233"/>
    </source>
</evidence>
<feature type="domain" description="Cobalamin adenosyltransferase-like" evidence="7">
    <location>
        <begin position="3"/>
        <end position="173"/>
    </location>
</feature>
<comment type="similarity">
    <text evidence="1 6">Belongs to the Cob(I)alamin adenosyltransferase family.</text>
</comment>
<proteinExistence type="inferred from homology"/>
<evidence type="ECO:0000313" key="9">
    <source>
        <dbReference type="Proteomes" id="UP000198820"/>
    </source>
</evidence>
<dbReference type="Gene3D" id="1.20.1200.10">
    <property type="entry name" value="Cobalamin adenosyltransferase-like"/>
    <property type="match status" value="1"/>
</dbReference>
<comment type="catalytic activity">
    <reaction evidence="6">
        <text>2 cob(II)yrinate a,c diamide + reduced [electron-transfer flavoprotein] + 2 ATP = 2 adenosylcob(III)yrinate a,c-diamide + 2 triphosphate + oxidized [electron-transfer flavoprotein] + 3 H(+)</text>
        <dbReference type="Rhea" id="RHEA:11528"/>
        <dbReference type="Rhea" id="RHEA-COMP:10685"/>
        <dbReference type="Rhea" id="RHEA-COMP:10686"/>
        <dbReference type="ChEBI" id="CHEBI:15378"/>
        <dbReference type="ChEBI" id="CHEBI:18036"/>
        <dbReference type="ChEBI" id="CHEBI:30616"/>
        <dbReference type="ChEBI" id="CHEBI:57692"/>
        <dbReference type="ChEBI" id="CHEBI:58307"/>
        <dbReference type="ChEBI" id="CHEBI:58503"/>
        <dbReference type="ChEBI" id="CHEBI:58537"/>
        <dbReference type="EC" id="2.5.1.17"/>
    </reaction>
</comment>
<evidence type="ECO:0000256" key="1">
    <source>
        <dbReference type="ARBA" id="ARBA00007487"/>
    </source>
</evidence>
<protein>
    <recommendedName>
        <fullName evidence="6">Corrinoid adenosyltransferase</fullName>
        <ecNumber evidence="6">2.5.1.17</ecNumber>
    </recommendedName>
    <alternativeName>
        <fullName evidence="6">Cob(II)alamin adenosyltransferase</fullName>
    </alternativeName>
    <alternativeName>
        <fullName evidence="6">Cob(II)yrinic acid a,c-diamide adenosyltransferase</fullName>
    </alternativeName>
    <alternativeName>
        <fullName evidence="6">Cobinamide/cobalamin adenosyltransferase</fullName>
    </alternativeName>
</protein>
<dbReference type="InterPro" id="IPR016030">
    <property type="entry name" value="CblAdoTrfase-like"/>
</dbReference>
<dbReference type="Pfam" id="PF01923">
    <property type="entry name" value="Cob_adeno_trans"/>
    <property type="match status" value="1"/>
</dbReference>
<dbReference type="UniPathway" id="UPA00148">
    <property type="reaction ID" value="UER00233"/>
</dbReference>
<dbReference type="RefSeq" id="WP_093244620.1">
    <property type="nucleotide sequence ID" value="NZ_FNQF01000008.1"/>
</dbReference>
<dbReference type="FunFam" id="1.20.1200.10:FF:000001">
    <property type="entry name" value="Cob(I)yrinic acid a,c-diamide adenosyltransferase"/>
    <property type="match status" value="1"/>
</dbReference>
<dbReference type="PANTHER" id="PTHR12213">
    <property type="entry name" value="CORRINOID ADENOSYLTRANSFERASE"/>
    <property type="match status" value="1"/>
</dbReference>
<dbReference type="GO" id="GO:0008817">
    <property type="term" value="F:corrinoid adenosyltransferase activity"/>
    <property type="evidence" value="ECO:0007669"/>
    <property type="project" value="UniProtKB-UniRule"/>
</dbReference>
<name>A0A1H4CPP5_9FLAO</name>
<organism evidence="8 9">
    <name type="scientific">Psychroflexus halocasei</name>
    <dbReference type="NCBI Taxonomy" id="908615"/>
    <lineage>
        <taxon>Bacteria</taxon>
        <taxon>Pseudomonadati</taxon>
        <taxon>Bacteroidota</taxon>
        <taxon>Flavobacteriia</taxon>
        <taxon>Flavobacteriales</taxon>
        <taxon>Flavobacteriaceae</taxon>
        <taxon>Psychroflexus</taxon>
    </lineage>
</organism>
<dbReference type="STRING" id="908615.SAMN05421540_108100"/>
<dbReference type="GO" id="GO:0005524">
    <property type="term" value="F:ATP binding"/>
    <property type="evidence" value="ECO:0007669"/>
    <property type="project" value="UniProtKB-UniRule"/>
</dbReference>
<comment type="pathway">
    <text evidence="6">Cofactor biosynthesis; adenosylcobalamin biosynthesis; adenosylcobalamin from cob(II)yrinate a,c-diamide: step 2/7.</text>
</comment>
<evidence type="ECO:0000256" key="5">
    <source>
        <dbReference type="ARBA" id="ARBA00022840"/>
    </source>
</evidence>
<accession>A0A1H4CPP5</accession>
<evidence type="ECO:0000256" key="6">
    <source>
        <dbReference type="RuleBase" id="RU366026"/>
    </source>
</evidence>
<dbReference type="EMBL" id="FNQF01000008">
    <property type="protein sequence ID" value="SEA62313.1"/>
    <property type="molecule type" value="Genomic_DNA"/>
</dbReference>
<dbReference type="Proteomes" id="UP000198820">
    <property type="component" value="Unassembled WGS sequence"/>
</dbReference>